<dbReference type="RefSeq" id="WP_135677896.1">
    <property type="nucleotide sequence ID" value="NZ_CP038613.1"/>
</dbReference>
<dbReference type="EMBL" id="CP123523">
    <property type="protein sequence ID" value="WGM04691.1"/>
    <property type="molecule type" value="Genomic_DNA"/>
</dbReference>
<evidence type="ECO:0000313" key="4">
    <source>
        <dbReference type="Proteomes" id="UP001177592"/>
    </source>
</evidence>
<dbReference type="GeneID" id="96878011"/>
<organism evidence="1 3">
    <name type="scientific">Arsenophonus nasoniae</name>
    <name type="common">son-killer infecting Nasonia vitripennis</name>
    <dbReference type="NCBI Taxonomy" id="638"/>
    <lineage>
        <taxon>Bacteria</taxon>
        <taxon>Pseudomonadati</taxon>
        <taxon>Pseudomonadota</taxon>
        <taxon>Gammaproteobacteria</taxon>
        <taxon>Enterobacterales</taxon>
        <taxon>Morganellaceae</taxon>
        <taxon>Arsenophonus</taxon>
    </lineage>
</organism>
<name>A0A4V1BX47_9GAMM</name>
<accession>A0A4V1BX47</accession>
<sequence>MKYQIEATLVKDGGEPVHWYRFSDKALSEKDCLKMLSQPSMFKMQFRELDYYWTVGSGKAGKCDKLPKVVIENFTCNPLNPTK</sequence>
<reference evidence="2" key="2">
    <citation type="submission" date="2023-04" db="EMBL/GenBank/DDBJ databases">
        <title>Genome dynamics across the evolutionary transition to endosymbiosis.</title>
        <authorList>
            <person name="Siozios S."/>
            <person name="Nadal-Jimenez P."/>
            <person name="Azagi T."/>
            <person name="Sprong H."/>
            <person name="Frost C.L."/>
            <person name="Parratt S.R."/>
            <person name="Taylor G."/>
            <person name="Brettell L."/>
            <person name="Lew K.C."/>
            <person name="Croft L."/>
            <person name="King K.C."/>
            <person name="Brockhurst M.A."/>
            <person name="Hypsa V."/>
            <person name="Novakova E."/>
            <person name="Darby A.C."/>
            <person name="Hurst G.D.D."/>
        </authorList>
    </citation>
    <scope>NUCLEOTIDE SEQUENCE</scope>
    <source>
        <strain evidence="2">ANv_CAN</strain>
    </source>
</reference>
<dbReference type="Pfam" id="PF06688">
    <property type="entry name" value="DUF1187"/>
    <property type="match status" value="1"/>
</dbReference>
<evidence type="ECO:0000313" key="2">
    <source>
        <dbReference type="EMBL" id="WGM04691.1"/>
    </source>
</evidence>
<dbReference type="KEGG" id="ans:ArsFIN_30190"/>
<dbReference type="InterPro" id="IPR009572">
    <property type="entry name" value="DUF1187"/>
</dbReference>
<dbReference type="Proteomes" id="UP000295134">
    <property type="component" value="Chromosome"/>
</dbReference>
<proteinExistence type="predicted"/>
<protein>
    <submittedName>
        <fullName evidence="2">DUF1187 family protein</fullName>
    </submittedName>
    <submittedName>
        <fullName evidence="1">Double-strand break reduction protein</fullName>
    </submittedName>
</protein>
<evidence type="ECO:0000313" key="3">
    <source>
        <dbReference type="Proteomes" id="UP000295134"/>
    </source>
</evidence>
<reference evidence="1 3" key="1">
    <citation type="submission" date="2019-03" db="EMBL/GenBank/DDBJ databases">
        <title>Long-read sequencing reveals hyperdense prophage content in a complex bacterial symbiont genome.</title>
        <authorList>
            <person name="Frost C.L."/>
            <person name="Siozios S."/>
            <person name="Nadal-Jimenez P."/>
            <person name="Brockhurst M.A."/>
            <person name="King K.C."/>
            <person name="Darby A.C."/>
            <person name="Hurst G.D.D."/>
        </authorList>
    </citation>
    <scope>NUCLEOTIDE SEQUENCE [LARGE SCALE GENOMIC DNA]</scope>
    <source>
        <strain evidence="1 3">FIN</strain>
    </source>
</reference>
<dbReference type="EMBL" id="CP038613">
    <property type="protein sequence ID" value="QBY44433.1"/>
    <property type="molecule type" value="Genomic_DNA"/>
</dbReference>
<dbReference type="Proteomes" id="UP001177592">
    <property type="component" value="Chromosome"/>
</dbReference>
<keyword evidence="4" id="KW-1185">Reference proteome</keyword>
<evidence type="ECO:0000313" key="1">
    <source>
        <dbReference type="EMBL" id="QBY44433.1"/>
    </source>
</evidence>
<gene>
    <name evidence="1" type="primary">rcbA_6</name>
    <name evidence="1" type="ORF">ArsFIN_30190</name>
    <name evidence="2" type="ORF">QE258_13905</name>
</gene>
<dbReference type="AlphaFoldDB" id="A0A4V1BX47"/>